<dbReference type="Proteomes" id="UP001291653">
    <property type="component" value="Unassembled WGS sequence"/>
</dbReference>
<protein>
    <submittedName>
        <fullName evidence="7">Neocarzinostatin apoprotein domain-containing protein</fullName>
    </submittedName>
</protein>
<keyword evidence="3" id="KW-0044">Antibiotic</keyword>
<gene>
    <name evidence="7" type="ORF">SYYSPA8_33315</name>
</gene>
<organism evidence="7 8">
    <name type="scientific">Streptomyces yaizuensis</name>
    <dbReference type="NCBI Taxonomy" id="2989713"/>
    <lineage>
        <taxon>Bacteria</taxon>
        <taxon>Bacillati</taxon>
        <taxon>Actinomycetota</taxon>
        <taxon>Actinomycetes</taxon>
        <taxon>Kitasatosporales</taxon>
        <taxon>Streptomycetaceae</taxon>
        <taxon>Streptomyces</taxon>
    </lineage>
</organism>
<feature type="compositionally biased region" description="Gly residues" evidence="6">
    <location>
        <begin position="342"/>
        <end position="364"/>
    </location>
</feature>
<dbReference type="EMBL" id="BSBI01000019">
    <property type="protein sequence ID" value="GLF99282.1"/>
    <property type="molecule type" value="Genomic_DNA"/>
</dbReference>
<evidence type="ECO:0000313" key="7">
    <source>
        <dbReference type="EMBL" id="GLF99282.1"/>
    </source>
</evidence>
<name>A0ABQ5P9M3_9ACTN</name>
<sequence>MPVRTWTDRRAAPEHLRRYGPGGTPARRRVTAAALAALAVLAVAAVLVAGPAGPAAARQGPGVLLSAQRAAPGATLTVSGAGWRPGTLLTLLICGQNMIGGTNACANADGRAVTTDASGSFSAGLPVVAPPRPCPCVVHVATVTGERHAENAVLAVAGHPTAPLPRPRGPGKLAALTTARLEGDSGLLVLFGAPPSRRLSLTVGNLGTTPVENPVFRLGVSHGVYAPRWEERRWRGTIAPGAKARITLDVELAAGAHGDYGIAVRYAGRTIADRPWDVGRPWGVTAFWVLLALVAPAAVFRVGMAVVDHLRPAGPAETTAAGKAKDRRPGGVPGQRPCRCGGESGGSGGSGGSGPAGQPGTGVS</sequence>
<proteinExistence type="inferred from homology"/>
<evidence type="ECO:0000256" key="1">
    <source>
        <dbReference type="ARBA" id="ARBA00010648"/>
    </source>
</evidence>
<keyword evidence="8" id="KW-1185">Reference proteome</keyword>
<reference evidence="7 8" key="1">
    <citation type="submission" date="2022-10" db="EMBL/GenBank/DDBJ databases">
        <title>Draft genome sequence of Streptomyces sp. YSPA8.</title>
        <authorList>
            <person name="Moriuchi R."/>
            <person name="Dohra H."/>
            <person name="Yamamura H."/>
            <person name="Kodani S."/>
        </authorList>
    </citation>
    <scope>NUCLEOTIDE SEQUENCE [LARGE SCALE GENOMIC DNA]</scope>
    <source>
        <strain evidence="7 8">YSPA8</strain>
    </source>
</reference>
<dbReference type="InterPro" id="IPR002186">
    <property type="entry name" value="Neocarzinostatin_fam"/>
</dbReference>
<keyword evidence="4" id="KW-0238">DNA-binding</keyword>
<evidence type="ECO:0000256" key="5">
    <source>
        <dbReference type="ARBA" id="ARBA00023157"/>
    </source>
</evidence>
<feature type="region of interest" description="Disordered" evidence="6">
    <location>
        <begin position="316"/>
        <end position="364"/>
    </location>
</feature>
<accession>A0ABQ5P9M3</accession>
<evidence type="ECO:0000256" key="3">
    <source>
        <dbReference type="ARBA" id="ARBA00023022"/>
    </source>
</evidence>
<evidence type="ECO:0000313" key="8">
    <source>
        <dbReference type="Proteomes" id="UP001291653"/>
    </source>
</evidence>
<comment type="similarity">
    <text evidence="1">Belongs to the neocarzinostatin family.</text>
</comment>
<comment type="caution">
    <text evidence="7">The sequence shown here is derived from an EMBL/GenBank/DDBJ whole genome shotgun (WGS) entry which is preliminary data.</text>
</comment>
<keyword evidence="5" id="KW-1015">Disulfide bond</keyword>
<dbReference type="InterPro" id="IPR027273">
    <property type="entry name" value="Neocarzinostatin-like"/>
</dbReference>
<evidence type="ECO:0000256" key="6">
    <source>
        <dbReference type="SAM" id="MobiDB-lite"/>
    </source>
</evidence>
<keyword evidence="2" id="KW-0929">Antimicrobial</keyword>
<dbReference type="Pfam" id="PF00960">
    <property type="entry name" value="Neocarzinostat"/>
    <property type="match status" value="1"/>
</dbReference>
<evidence type="ECO:0000256" key="2">
    <source>
        <dbReference type="ARBA" id="ARBA00022529"/>
    </source>
</evidence>
<dbReference type="RefSeq" id="WP_407706142.1">
    <property type="nucleotide sequence ID" value="NZ_BSBI01000019.1"/>
</dbReference>
<evidence type="ECO:0000256" key="4">
    <source>
        <dbReference type="ARBA" id="ARBA00023125"/>
    </source>
</evidence>
<dbReference type="SUPFAM" id="SSF49319">
    <property type="entry name" value="Actinoxanthin-like"/>
    <property type="match status" value="1"/>
</dbReference>
<dbReference type="Gene3D" id="2.60.40.230">
    <property type="entry name" value="Neocarzinostatin-like"/>
    <property type="match status" value="1"/>
</dbReference>